<evidence type="ECO:0000313" key="2">
    <source>
        <dbReference type="Proteomes" id="UP000199167"/>
    </source>
</evidence>
<name>A0A1I0RLR7_9RHOB</name>
<evidence type="ECO:0000313" key="1">
    <source>
        <dbReference type="EMBL" id="SEW42109.1"/>
    </source>
</evidence>
<dbReference type="AlphaFoldDB" id="A0A1I0RLR7"/>
<dbReference type="OrthoDB" id="7806105at2"/>
<dbReference type="Proteomes" id="UP000199167">
    <property type="component" value="Unassembled WGS sequence"/>
</dbReference>
<dbReference type="EMBL" id="FOIZ01000002">
    <property type="protein sequence ID" value="SEW42109.1"/>
    <property type="molecule type" value="Genomic_DNA"/>
</dbReference>
<keyword evidence="2" id="KW-1185">Reference proteome</keyword>
<reference evidence="1 2" key="1">
    <citation type="submission" date="2016-10" db="EMBL/GenBank/DDBJ databases">
        <authorList>
            <person name="de Groot N.N."/>
        </authorList>
    </citation>
    <scope>NUCLEOTIDE SEQUENCE [LARGE SCALE GENOMIC DNA]</scope>
    <source>
        <strain evidence="1 2">DSM 17925</strain>
    </source>
</reference>
<accession>A0A1I0RLR7</accession>
<dbReference type="STRING" id="364200.SAMN04488515_2921"/>
<sequence length="572" mass="62756">MTKADASIPPHIRILADVADVDGALADMPDTVGLVVFLGAERICLYWRLSAGENWSSQEITERYQTRAEAKLRRGDTPSLVTLGGESVVSIDASGRLVARLHPSTIADLARVLPEHELPRDAVRLGRGDALPLISIGDEIVAGVDQSGLIDLRLSEDALADIAARFNVPGGRPVGPEMVPDFDAWNVRKDGDTLYFNAHIWGPTAREYLRYGPGDPWANAHREVLLRLVFGDEFTDTSPSVEIDHFTHILTFNDEGGQAGLNGEEKLRDADDIQRPSRGFASTAADTYLRHCRGPKHWHGVRAETVMGAELNELTQGAGLRNLIETIPQFRRALEPYGRHPAVQTVSILQGATEDSSDYAARLLTLCGEIAQSLGARQINLYQPVGDAFRADYASVLQTPKAFVERGALPVVLVAPIYWCERRAGSLVQVTPESMTMLAELDGLATKDWLPPLAFLAERDGNVVTIDFEVMKGHALVAPTHGLSLISDNDIEIEGWEIVPDPVTEDLTRLRVVLTGVPENGRIRYAYDNIEASFDLSGSLFCSGGDMRDDWSARSVTGKTLHRYAFAFEFRI</sequence>
<organism evidence="1 2">
    <name type="scientific">Cognatiyoonia koreensis</name>
    <dbReference type="NCBI Taxonomy" id="364200"/>
    <lineage>
        <taxon>Bacteria</taxon>
        <taxon>Pseudomonadati</taxon>
        <taxon>Pseudomonadota</taxon>
        <taxon>Alphaproteobacteria</taxon>
        <taxon>Rhodobacterales</taxon>
        <taxon>Paracoccaceae</taxon>
        <taxon>Cognatiyoonia</taxon>
    </lineage>
</organism>
<gene>
    <name evidence="1" type="ORF">SAMN04488515_2921</name>
</gene>
<protein>
    <submittedName>
        <fullName evidence="1">Uncharacterized protein</fullName>
    </submittedName>
</protein>
<dbReference type="RefSeq" id="WP_089996267.1">
    <property type="nucleotide sequence ID" value="NZ_FOIZ01000002.1"/>
</dbReference>
<proteinExistence type="predicted"/>